<accession>A0A9P8DYJ3</accession>
<protein>
    <submittedName>
        <fullName evidence="3">Uncharacterized protein</fullName>
    </submittedName>
</protein>
<feature type="compositionally biased region" description="Basic and acidic residues" evidence="2">
    <location>
        <begin position="714"/>
        <end position="736"/>
    </location>
</feature>
<organism evidence="3 4">
    <name type="scientific">Aureobasidium melanogenum</name>
    <name type="common">Aureobasidium pullulans var. melanogenum</name>
    <dbReference type="NCBI Taxonomy" id="46634"/>
    <lineage>
        <taxon>Eukaryota</taxon>
        <taxon>Fungi</taxon>
        <taxon>Dikarya</taxon>
        <taxon>Ascomycota</taxon>
        <taxon>Pezizomycotina</taxon>
        <taxon>Dothideomycetes</taxon>
        <taxon>Dothideomycetidae</taxon>
        <taxon>Dothideales</taxon>
        <taxon>Saccotheciaceae</taxon>
        <taxon>Aureobasidium</taxon>
    </lineage>
</organism>
<reference evidence="3" key="2">
    <citation type="submission" date="2021-08" db="EMBL/GenBank/DDBJ databases">
        <authorList>
            <person name="Gostincar C."/>
            <person name="Sun X."/>
            <person name="Song Z."/>
            <person name="Gunde-Cimerman N."/>
        </authorList>
    </citation>
    <scope>NUCLEOTIDE SEQUENCE</scope>
    <source>
        <strain evidence="3">EXF-9911</strain>
    </source>
</reference>
<proteinExistence type="predicted"/>
<keyword evidence="1" id="KW-0175">Coiled coil</keyword>
<dbReference type="OrthoDB" id="3945592at2759"/>
<feature type="compositionally biased region" description="Polar residues" evidence="2">
    <location>
        <begin position="688"/>
        <end position="699"/>
    </location>
</feature>
<feature type="compositionally biased region" description="Polar residues" evidence="2">
    <location>
        <begin position="598"/>
        <end position="627"/>
    </location>
</feature>
<feature type="compositionally biased region" description="Low complexity" evidence="2">
    <location>
        <begin position="531"/>
        <end position="548"/>
    </location>
</feature>
<feature type="region of interest" description="Disordered" evidence="2">
    <location>
        <begin position="374"/>
        <end position="411"/>
    </location>
</feature>
<feature type="compositionally biased region" description="Polar residues" evidence="2">
    <location>
        <begin position="47"/>
        <end position="56"/>
    </location>
</feature>
<dbReference type="AlphaFoldDB" id="A0A9P8DYJ3"/>
<feature type="compositionally biased region" description="Low complexity" evidence="2">
    <location>
        <begin position="587"/>
        <end position="596"/>
    </location>
</feature>
<feature type="compositionally biased region" description="Low complexity" evidence="2">
    <location>
        <begin position="494"/>
        <end position="505"/>
    </location>
</feature>
<feature type="region of interest" description="Disordered" evidence="2">
    <location>
        <begin position="9"/>
        <end position="59"/>
    </location>
</feature>
<feature type="region of interest" description="Disordered" evidence="2">
    <location>
        <begin position="475"/>
        <end position="746"/>
    </location>
</feature>
<evidence type="ECO:0000313" key="4">
    <source>
        <dbReference type="Proteomes" id="UP000779574"/>
    </source>
</evidence>
<gene>
    <name evidence="3" type="ORF">KCU76_g18412</name>
</gene>
<feature type="non-terminal residue" evidence="3">
    <location>
        <position position="906"/>
    </location>
</feature>
<feature type="region of interest" description="Disordered" evidence="2">
    <location>
        <begin position="758"/>
        <end position="834"/>
    </location>
</feature>
<reference evidence="3" key="1">
    <citation type="journal article" date="2021" name="J Fungi (Basel)">
        <title>Virulence traits and population genomics of the black yeast Aureobasidium melanogenum.</title>
        <authorList>
            <person name="Cernosa A."/>
            <person name="Sun X."/>
            <person name="Gostincar C."/>
            <person name="Fang C."/>
            <person name="Gunde-Cimerman N."/>
            <person name="Song Z."/>
        </authorList>
    </citation>
    <scope>NUCLEOTIDE SEQUENCE</scope>
    <source>
        <strain evidence="3">EXF-9911</strain>
    </source>
</reference>
<feature type="coiled-coil region" evidence="1">
    <location>
        <begin position="878"/>
        <end position="905"/>
    </location>
</feature>
<feature type="compositionally biased region" description="Polar residues" evidence="2">
    <location>
        <begin position="511"/>
        <end position="522"/>
    </location>
</feature>
<sequence>MRTPALQLLSASSSQCPSISAPPYLSKSATQQVSASASQQVSNSASRHSTTTMDQSETSERAVYVTSHDGSIILRQNAYADMRPFIEQLWEDRRAMCCNIYLDEFPRGTAGKGATKEEEDAFLLGYFSEREFHLQGGRFLKQVLYAIAKFNEDSVLSHAEKWWREYNFCASSGMDAAQIRQVLDLHQAANFPDSFLKRVVLLISDGFRRFYGPQDQHSIDAAESAVEIVPTTAEQHFQEQQHRHRAVSIHDDHVRHGNGRPRQFHKKEYRSRNRRASMSPMITPLQHMSPSFPEFDATAQSYTPVVGFPMQPDGPFVGYYSPPTYAPEPRMPPDLLGSAYYPDTIVHQRNGSFSQRPRPRLVDPHSFARFGEERFAQQRSYAPPYNQRGNGHRSSFNSTRPRRSSLRSGDAWQGRQFERRVYSDHRAYAHSNERNYRTREHRSYLVQNQENATSIEIENDHNALPSLFEDNSVDKEFDKQDSSPKTTEDDSFQTAVETPTATPTEKLVCKNAQSVPNSPHSTIESDEDAPDAISPDDSSPDGVSSGGISHDEVAVDGISPVGNPLSVAPSEKETLCQNAESVSPHVTTTTESGDTTDIVPSSQHLTTGIHTSQSTASKPGPKQTESFSPFARRANMKKDSKQKLGKSKSKAKPEPVKPKQSMVDTPVNTGELCQESNETHERDVDVDNSISASASSLTEIRTEHAENDNMNVENPERSEPRSLQKQDDDQSKHHTDSATPQMLSTLSSVTALLSGALSSMSSNKSKKGDDSSTASVQHEVPAAAPKKKKSKKSKKTKKKKKVKTTTQAPDGDSTETLANETPVGSPPSSKTFTLRENTNILDTRLSSLNIREGSIVELHENKIGYRTHLPDQQQENLSSKHNELVEQSRRKIQEMQEQEKLLKQRK</sequence>
<dbReference type="EMBL" id="JAHFXF010001621">
    <property type="protein sequence ID" value="KAG9665474.1"/>
    <property type="molecule type" value="Genomic_DNA"/>
</dbReference>
<evidence type="ECO:0000256" key="2">
    <source>
        <dbReference type="SAM" id="MobiDB-lite"/>
    </source>
</evidence>
<feature type="compositionally biased region" description="Low complexity" evidence="2">
    <location>
        <begin position="9"/>
        <end position="46"/>
    </location>
</feature>
<feature type="compositionally biased region" description="Polar residues" evidence="2">
    <location>
        <begin position="575"/>
        <end position="586"/>
    </location>
</feature>
<name>A0A9P8DYJ3_AURME</name>
<feature type="compositionally biased region" description="Polar residues" evidence="2">
    <location>
        <begin position="387"/>
        <end position="399"/>
    </location>
</feature>
<feature type="compositionally biased region" description="Basic and acidic residues" evidence="2">
    <location>
        <begin position="475"/>
        <end position="488"/>
    </location>
</feature>
<comment type="caution">
    <text evidence="3">The sequence shown here is derived from an EMBL/GenBank/DDBJ whole genome shotgun (WGS) entry which is preliminary data.</text>
</comment>
<evidence type="ECO:0000256" key="1">
    <source>
        <dbReference type="SAM" id="Coils"/>
    </source>
</evidence>
<dbReference type="Proteomes" id="UP000779574">
    <property type="component" value="Unassembled WGS sequence"/>
</dbReference>
<feature type="compositionally biased region" description="Basic residues" evidence="2">
    <location>
        <begin position="785"/>
        <end position="803"/>
    </location>
</feature>
<evidence type="ECO:0000313" key="3">
    <source>
        <dbReference type="EMBL" id="KAG9665474.1"/>
    </source>
</evidence>